<comment type="caution">
    <text evidence="3">The sequence shown here is derived from an EMBL/GenBank/DDBJ whole genome shotgun (WGS) entry which is preliminary data.</text>
</comment>
<proteinExistence type="predicted"/>
<protein>
    <submittedName>
        <fullName evidence="3">HIT family hydrolase</fullName>
    </submittedName>
</protein>
<dbReference type="EMBL" id="QOQW01000005">
    <property type="protein sequence ID" value="RCK80593.1"/>
    <property type="molecule type" value="Genomic_DNA"/>
</dbReference>
<gene>
    <name evidence="3" type="ORF">OZSIB_2906</name>
</gene>
<dbReference type="PANTHER" id="PTHR42997:SF1">
    <property type="entry name" value="AP-4-A PHOSPHORYLASE"/>
    <property type="match status" value="1"/>
</dbReference>
<reference evidence="3 4" key="1">
    <citation type="submission" date="2018-05" db="EMBL/GenBank/DDBJ databases">
        <title>A metagenomic window into the 2 km-deep terrestrial subsurface aquifer revealed taxonomically and functionally diverse microbial community comprising novel uncultured bacterial lineages.</title>
        <authorList>
            <person name="Kadnikov V.V."/>
            <person name="Mardanov A.V."/>
            <person name="Beletsky A.V."/>
            <person name="Banks D."/>
            <person name="Pimenov N.V."/>
            <person name="Frank Y.A."/>
            <person name="Karnachuk O.V."/>
            <person name="Ravin N.V."/>
        </authorList>
    </citation>
    <scope>NUCLEOTIDE SEQUENCE [LARGE SCALE GENOMIC DNA]</scope>
    <source>
        <strain evidence="3">BY5</strain>
    </source>
</reference>
<feature type="domain" description="HIT" evidence="2">
    <location>
        <begin position="27"/>
        <end position="136"/>
    </location>
</feature>
<evidence type="ECO:0000313" key="3">
    <source>
        <dbReference type="EMBL" id="RCK80593.1"/>
    </source>
</evidence>
<evidence type="ECO:0000256" key="1">
    <source>
        <dbReference type="PROSITE-ProRule" id="PRU00464"/>
    </source>
</evidence>
<dbReference type="InterPro" id="IPR036265">
    <property type="entry name" value="HIT-like_sf"/>
</dbReference>
<dbReference type="InterPro" id="IPR052908">
    <property type="entry name" value="AP-4-A_phosphorylase"/>
</dbReference>
<dbReference type="PANTHER" id="PTHR42997">
    <property type="entry name" value="HIT FAMILY HYDROLASE"/>
    <property type="match status" value="1"/>
</dbReference>
<keyword evidence="3" id="KW-0378">Hydrolase</keyword>
<dbReference type="PROSITE" id="PS51084">
    <property type="entry name" value="HIT_2"/>
    <property type="match status" value="1"/>
</dbReference>
<dbReference type="Gene3D" id="3.30.428.10">
    <property type="entry name" value="HIT-like"/>
    <property type="match status" value="1"/>
</dbReference>
<sequence>MTFRRQLFVPAKRDYIKGKQRPPVDCILCAILAGDPRVTSLLAWQDDLFAVCANLYPYNAGHLLLFPKRHIVDPRQLNQQEEAAFFPLLRRCLDVLDKLYQPLGFNIGFNIGDASGASIDHLHQHLVPRYHKELGFVDVITGSKIIIEDPQTTMARLKEAFGES</sequence>
<dbReference type="AlphaFoldDB" id="A0A367ZR52"/>
<dbReference type="Proteomes" id="UP000252355">
    <property type="component" value="Unassembled WGS sequence"/>
</dbReference>
<organism evidence="3 4">
    <name type="scientific">Candidatus Ozemobacter sibiricus</name>
    <dbReference type="NCBI Taxonomy" id="2268124"/>
    <lineage>
        <taxon>Bacteria</taxon>
        <taxon>Candidatus Ozemobacteria</taxon>
        <taxon>Candidatus Ozemobacterales</taxon>
        <taxon>Candidatus Ozemobacteraceae</taxon>
        <taxon>Candidatus Ozemobacter</taxon>
    </lineage>
</organism>
<name>A0A367ZR52_9BACT</name>
<dbReference type="GO" id="GO:0016787">
    <property type="term" value="F:hydrolase activity"/>
    <property type="evidence" value="ECO:0007669"/>
    <property type="project" value="UniProtKB-KW"/>
</dbReference>
<accession>A0A367ZR52</accession>
<evidence type="ECO:0000259" key="2">
    <source>
        <dbReference type="PROSITE" id="PS51084"/>
    </source>
</evidence>
<dbReference type="SUPFAM" id="SSF54197">
    <property type="entry name" value="HIT-like"/>
    <property type="match status" value="1"/>
</dbReference>
<evidence type="ECO:0000313" key="4">
    <source>
        <dbReference type="Proteomes" id="UP000252355"/>
    </source>
</evidence>
<feature type="short sequence motif" description="Histidine triad motif" evidence="1">
    <location>
        <begin position="121"/>
        <end position="125"/>
    </location>
</feature>
<dbReference type="Pfam" id="PF01230">
    <property type="entry name" value="HIT"/>
    <property type="match status" value="1"/>
</dbReference>
<dbReference type="InterPro" id="IPR011146">
    <property type="entry name" value="HIT-like"/>
</dbReference>